<dbReference type="Gene3D" id="3.40.50.1820">
    <property type="entry name" value="alpha/beta hydrolase"/>
    <property type="match status" value="1"/>
</dbReference>
<name>A0A1I3KDH3_9ACTN</name>
<keyword evidence="1" id="KW-0378">Hydrolase</keyword>
<evidence type="ECO:0000313" key="4">
    <source>
        <dbReference type="Proteomes" id="UP000198649"/>
    </source>
</evidence>
<dbReference type="SUPFAM" id="SSF53474">
    <property type="entry name" value="alpha/beta-Hydrolases"/>
    <property type="match status" value="1"/>
</dbReference>
<dbReference type="PRINTS" id="PR00412">
    <property type="entry name" value="EPOXHYDRLASE"/>
</dbReference>
<dbReference type="InterPro" id="IPR000639">
    <property type="entry name" value="Epox_hydrolase-like"/>
</dbReference>
<keyword evidence="4" id="KW-1185">Reference proteome</keyword>
<evidence type="ECO:0000259" key="2">
    <source>
        <dbReference type="Pfam" id="PF00561"/>
    </source>
</evidence>
<reference evidence="3 4" key="1">
    <citation type="submission" date="2016-10" db="EMBL/GenBank/DDBJ databases">
        <authorList>
            <person name="de Groot N.N."/>
        </authorList>
    </citation>
    <scope>NUCLEOTIDE SEQUENCE [LARGE SCALE GENOMIC DNA]</scope>
    <source>
        <strain evidence="3 4">CGMCC 1.11156</strain>
    </source>
</reference>
<dbReference type="InterPro" id="IPR029058">
    <property type="entry name" value="AB_hydrolase_fold"/>
</dbReference>
<accession>A0A1I3KDH3</accession>
<protein>
    <submittedName>
        <fullName evidence="3">Pimeloyl-ACP methyl ester carboxylesterase</fullName>
    </submittedName>
</protein>
<gene>
    <name evidence="3" type="ORF">SAMN05216561_1122</name>
</gene>
<evidence type="ECO:0000313" key="3">
    <source>
        <dbReference type="EMBL" id="SFI70328.1"/>
    </source>
</evidence>
<dbReference type="GO" id="GO:0016787">
    <property type="term" value="F:hydrolase activity"/>
    <property type="evidence" value="ECO:0007669"/>
    <property type="project" value="UniProtKB-KW"/>
</dbReference>
<dbReference type="AlphaFoldDB" id="A0A1I3KDH3"/>
<organism evidence="3 4">
    <name type="scientific">Nocardioides psychrotolerans</name>
    <dbReference type="NCBI Taxonomy" id="1005945"/>
    <lineage>
        <taxon>Bacteria</taxon>
        <taxon>Bacillati</taxon>
        <taxon>Actinomycetota</taxon>
        <taxon>Actinomycetes</taxon>
        <taxon>Propionibacteriales</taxon>
        <taxon>Nocardioidaceae</taxon>
        <taxon>Nocardioides</taxon>
    </lineage>
</organism>
<dbReference type="RefSeq" id="WP_218153745.1">
    <property type="nucleotide sequence ID" value="NZ_FOQG01000012.1"/>
</dbReference>
<proteinExistence type="predicted"/>
<evidence type="ECO:0000256" key="1">
    <source>
        <dbReference type="ARBA" id="ARBA00022801"/>
    </source>
</evidence>
<dbReference type="PANTHER" id="PTHR43329">
    <property type="entry name" value="EPOXIDE HYDROLASE"/>
    <property type="match status" value="1"/>
</dbReference>
<dbReference type="STRING" id="1005945.SAMN05216561_1122"/>
<dbReference type="Proteomes" id="UP000198649">
    <property type="component" value="Unassembled WGS sequence"/>
</dbReference>
<dbReference type="InterPro" id="IPR000073">
    <property type="entry name" value="AB_hydrolase_1"/>
</dbReference>
<sequence>MPYISPTQVPMETNSTVRDITVGSLTFRVSETGAPGNRPVLLLHGFPQTSWSWRNVIPALVDAGYRVLALDQRGYSPGASPDAVEDYAGEHLVGDVIGVLDVLGIESVDLVGHDWGAAVAWQVASLFPDRVTTLTAISVPHPGAFMEALTSDTDQQGRSGYMIDFATPGYERTLLADDAIKFRALFGVGTGVDIDHILSQVGTPDRLRRALHWYAAQSVERALATPHTPVPTLHIWSDDDWALGEYGAHATHRYVTGPYQLVTLPGISHWIPEHAPQQTAEGTAQGSVDT</sequence>
<dbReference type="Pfam" id="PF00561">
    <property type="entry name" value="Abhydrolase_1"/>
    <property type="match status" value="1"/>
</dbReference>
<feature type="domain" description="AB hydrolase-1" evidence="2">
    <location>
        <begin position="39"/>
        <end position="149"/>
    </location>
</feature>
<dbReference type="EMBL" id="FOQG01000012">
    <property type="protein sequence ID" value="SFI70328.1"/>
    <property type="molecule type" value="Genomic_DNA"/>
</dbReference>